<dbReference type="InterPro" id="IPR009724">
    <property type="entry name" value="TMEM70"/>
</dbReference>
<feature type="region of interest" description="Disordered" evidence="1">
    <location>
        <begin position="76"/>
        <end position="102"/>
    </location>
</feature>
<protein>
    <submittedName>
        <fullName evidence="3">Uncharacterized protein</fullName>
    </submittedName>
</protein>
<name>A0AAE0BAY6_9CHLO</name>
<dbReference type="PANTHER" id="PTHR13281:SF0">
    <property type="entry name" value="TRANSMEMBRANE PROTEIN 70, MITOCHONDRIAL"/>
    <property type="match status" value="1"/>
</dbReference>
<dbReference type="EMBL" id="LGRX02035809">
    <property type="protein sequence ID" value="KAK3233072.1"/>
    <property type="molecule type" value="Genomic_DNA"/>
</dbReference>
<dbReference type="InterPro" id="IPR045325">
    <property type="entry name" value="TMEM70/TMEM186/TMEM223"/>
</dbReference>
<evidence type="ECO:0000256" key="1">
    <source>
        <dbReference type="SAM" id="MobiDB-lite"/>
    </source>
</evidence>
<dbReference type="Pfam" id="PF06979">
    <property type="entry name" value="TMEM70"/>
    <property type="match status" value="1"/>
</dbReference>
<accession>A0AAE0BAY6</accession>
<keyword evidence="2" id="KW-0812">Transmembrane</keyword>
<dbReference type="GO" id="GO:0033615">
    <property type="term" value="P:mitochondrial proton-transporting ATP synthase complex assembly"/>
    <property type="evidence" value="ECO:0007669"/>
    <property type="project" value="TreeGrafter"/>
</dbReference>
<feature type="transmembrane region" description="Helical" evidence="2">
    <location>
        <begin position="117"/>
        <end position="137"/>
    </location>
</feature>
<gene>
    <name evidence="3" type="ORF">CYMTET_56610</name>
</gene>
<dbReference type="PANTHER" id="PTHR13281">
    <property type="entry name" value="TRANSMEMBRANE PROTEIN 70, MITOCHONDRIAL"/>
    <property type="match status" value="1"/>
</dbReference>
<dbReference type="AlphaFoldDB" id="A0AAE0BAY6"/>
<keyword evidence="4" id="KW-1185">Reference proteome</keyword>
<sequence>MTSLRSRVVCHPPSLHLQEGYPQFWPLTTPSFNSQPQEHAASEYLPAIVRPLCTSRRPQQSWGSVDSPVISTTRKNFSAASQADQESESPVAQSEPTPEPEVVYDGPLAATVQRVKVLSVASCLLTTFGAPIIITLSRPELSFAMQAMTASTLAMFGLCTTGLLQWFISPYVLTVRSRDAASVEVDRLTMFARRTTDIVQLEDVRYPETYRPLASFQVKGRVYFIDERAWTDKEQFQELLEKLVLREEVATEKEEEEGEA</sequence>
<organism evidence="3 4">
    <name type="scientific">Cymbomonas tetramitiformis</name>
    <dbReference type="NCBI Taxonomy" id="36881"/>
    <lineage>
        <taxon>Eukaryota</taxon>
        <taxon>Viridiplantae</taxon>
        <taxon>Chlorophyta</taxon>
        <taxon>Pyramimonadophyceae</taxon>
        <taxon>Pyramimonadales</taxon>
        <taxon>Pyramimonadaceae</taxon>
        <taxon>Cymbomonas</taxon>
    </lineage>
</organism>
<keyword evidence="2" id="KW-0472">Membrane</keyword>
<dbReference type="GO" id="GO:0031966">
    <property type="term" value="C:mitochondrial membrane"/>
    <property type="evidence" value="ECO:0007669"/>
    <property type="project" value="TreeGrafter"/>
</dbReference>
<dbReference type="Proteomes" id="UP001190700">
    <property type="component" value="Unassembled WGS sequence"/>
</dbReference>
<comment type="caution">
    <text evidence="3">The sequence shown here is derived from an EMBL/GenBank/DDBJ whole genome shotgun (WGS) entry which is preliminary data.</text>
</comment>
<proteinExistence type="predicted"/>
<evidence type="ECO:0000256" key="2">
    <source>
        <dbReference type="SAM" id="Phobius"/>
    </source>
</evidence>
<evidence type="ECO:0000313" key="3">
    <source>
        <dbReference type="EMBL" id="KAK3233072.1"/>
    </source>
</evidence>
<evidence type="ECO:0000313" key="4">
    <source>
        <dbReference type="Proteomes" id="UP001190700"/>
    </source>
</evidence>
<keyword evidence="2" id="KW-1133">Transmembrane helix</keyword>
<reference evidence="3 4" key="1">
    <citation type="journal article" date="2015" name="Genome Biol. Evol.">
        <title>Comparative Genomics of a Bacterivorous Green Alga Reveals Evolutionary Causalities and Consequences of Phago-Mixotrophic Mode of Nutrition.</title>
        <authorList>
            <person name="Burns J.A."/>
            <person name="Paasch A."/>
            <person name="Narechania A."/>
            <person name="Kim E."/>
        </authorList>
    </citation>
    <scope>NUCLEOTIDE SEQUENCE [LARGE SCALE GENOMIC DNA]</scope>
    <source>
        <strain evidence="3 4">PLY_AMNH</strain>
    </source>
</reference>
<feature type="transmembrane region" description="Helical" evidence="2">
    <location>
        <begin position="143"/>
        <end position="168"/>
    </location>
</feature>